<proteinExistence type="predicted"/>
<dbReference type="NCBIfam" id="TIGR04183">
    <property type="entry name" value="Por_Secre_tail"/>
    <property type="match status" value="1"/>
</dbReference>
<dbReference type="PANTHER" id="PTHR42754">
    <property type="entry name" value="ENDOGLUCANASE"/>
    <property type="match status" value="1"/>
</dbReference>
<organism evidence="2">
    <name type="scientific">bioreactor metagenome</name>
    <dbReference type="NCBI Taxonomy" id="1076179"/>
    <lineage>
        <taxon>unclassified sequences</taxon>
        <taxon>metagenomes</taxon>
        <taxon>ecological metagenomes</taxon>
    </lineage>
</organism>
<dbReference type="Pfam" id="PF18962">
    <property type="entry name" value="Por_Secre_tail"/>
    <property type="match status" value="1"/>
</dbReference>
<comment type="caution">
    <text evidence="2">The sequence shown here is derived from an EMBL/GenBank/DDBJ whole genome shotgun (WGS) entry which is preliminary data.</text>
</comment>
<dbReference type="EMBL" id="VSSQ01001978">
    <property type="protein sequence ID" value="MPM12486.1"/>
    <property type="molecule type" value="Genomic_DNA"/>
</dbReference>
<dbReference type="PANTHER" id="PTHR42754:SF1">
    <property type="entry name" value="LIPOPROTEIN"/>
    <property type="match status" value="1"/>
</dbReference>
<evidence type="ECO:0000313" key="2">
    <source>
        <dbReference type="EMBL" id="MPM12486.1"/>
    </source>
</evidence>
<dbReference type="InterPro" id="IPR026444">
    <property type="entry name" value="Secre_tail"/>
</dbReference>
<gene>
    <name evidence="2" type="ORF">SDC9_58839</name>
</gene>
<sequence length="530" mass="58977">MLTILLLLLGNEIMAQPLRINWQTCFDLSGREIIADIEPVSDGYFILQMYVGEYEDGQILLRRITESGELIWEKQYGGSLGEGAVKISKTNDNNFIIMGATASTDGDVTNNPYPNSYSHWLIKIDSSGNIIWDKVLGNTSKNKMEDGILTDNGIILYGWVAGGGGDVTNYYGGYDAWVIKTDLEGNKLWDYTIGKSSLDFGFCISETSDKGVLLGGSSLVDEGTGGNIECQSHGWEPEAVLFKLDSLGNYQWQRCYGGSEIDNINTIINLPDGYLLGCSTSSSDGDLTGSGYHEGYLPPNYDKTNDIWLVKIDIDGNIIWQKCYGGSQWEGIHEIYLKENGNYLIFGSTCSFDGDVVGNHSMDIYSDDIWIFEIDSVGNLLWQKCFGGLGMEGREMAVYQKNGYVHLIASDVLGLNSGNIDCEYNHYYDDGIWLFELADSTLSVQERNLNSDFQLYPNPADDIVVVEHTVNSKGVLTIFDIQGKIRLVRTVFENKSFINTHSYPSGIYLVKYTDNAAQTVSKKFIINHVK</sequence>
<evidence type="ECO:0000259" key="1">
    <source>
        <dbReference type="Pfam" id="PF18962"/>
    </source>
</evidence>
<feature type="domain" description="Secretion system C-terminal sorting" evidence="1">
    <location>
        <begin position="455"/>
        <end position="526"/>
    </location>
</feature>
<protein>
    <recommendedName>
        <fullName evidence="1">Secretion system C-terminal sorting domain-containing protein</fullName>
    </recommendedName>
</protein>
<name>A0A644X8H6_9ZZZZ</name>
<accession>A0A644X8H6</accession>
<reference evidence="2" key="1">
    <citation type="submission" date="2019-08" db="EMBL/GenBank/DDBJ databases">
        <authorList>
            <person name="Kucharzyk K."/>
            <person name="Murdoch R.W."/>
            <person name="Higgins S."/>
            <person name="Loffler F."/>
        </authorList>
    </citation>
    <scope>NUCLEOTIDE SEQUENCE</scope>
</reference>
<dbReference type="AlphaFoldDB" id="A0A644X8H6"/>